<feature type="compositionally biased region" description="Acidic residues" evidence="1">
    <location>
        <begin position="56"/>
        <end position="71"/>
    </location>
</feature>
<dbReference type="Proteomes" id="UP000236161">
    <property type="component" value="Unassembled WGS sequence"/>
</dbReference>
<dbReference type="AlphaFoldDB" id="A0A2I0ABU4"/>
<organism evidence="2 3">
    <name type="scientific">Apostasia shenzhenica</name>
    <dbReference type="NCBI Taxonomy" id="1088818"/>
    <lineage>
        <taxon>Eukaryota</taxon>
        <taxon>Viridiplantae</taxon>
        <taxon>Streptophyta</taxon>
        <taxon>Embryophyta</taxon>
        <taxon>Tracheophyta</taxon>
        <taxon>Spermatophyta</taxon>
        <taxon>Magnoliopsida</taxon>
        <taxon>Liliopsida</taxon>
        <taxon>Asparagales</taxon>
        <taxon>Orchidaceae</taxon>
        <taxon>Apostasioideae</taxon>
        <taxon>Apostasia</taxon>
    </lineage>
</organism>
<gene>
    <name evidence="2" type="ORF">AXF42_Ash002004</name>
</gene>
<feature type="region of interest" description="Disordered" evidence="1">
    <location>
        <begin position="47"/>
        <end position="71"/>
    </location>
</feature>
<sequence>MPGMGNRGAARRRRIPAICLIPDPKSRDRPPLLRFRALGKLHLHSRLPRALGDQVAPEEADAGAEEEEGGS</sequence>
<keyword evidence="3" id="KW-1185">Reference proteome</keyword>
<name>A0A2I0ABU4_9ASPA</name>
<protein>
    <submittedName>
        <fullName evidence="2">Uncharacterized protein</fullName>
    </submittedName>
</protein>
<dbReference type="EMBL" id="KZ452001">
    <property type="protein sequence ID" value="PKA53023.1"/>
    <property type="molecule type" value="Genomic_DNA"/>
</dbReference>
<proteinExistence type="predicted"/>
<evidence type="ECO:0000256" key="1">
    <source>
        <dbReference type="SAM" id="MobiDB-lite"/>
    </source>
</evidence>
<reference evidence="2 3" key="1">
    <citation type="journal article" date="2017" name="Nature">
        <title>The Apostasia genome and the evolution of orchids.</title>
        <authorList>
            <person name="Zhang G.Q."/>
            <person name="Liu K.W."/>
            <person name="Li Z."/>
            <person name="Lohaus R."/>
            <person name="Hsiao Y.Y."/>
            <person name="Niu S.C."/>
            <person name="Wang J.Y."/>
            <person name="Lin Y.C."/>
            <person name="Xu Q."/>
            <person name="Chen L.J."/>
            <person name="Yoshida K."/>
            <person name="Fujiwara S."/>
            <person name="Wang Z.W."/>
            <person name="Zhang Y.Q."/>
            <person name="Mitsuda N."/>
            <person name="Wang M."/>
            <person name="Liu G.H."/>
            <person name="Pecoraro L."/>
            <person name="Huang H.X."/>
            <person name="Xiao X.J."/>
            <person name="Lin M."/>
            <person name="Wu X.Y."/>
            <person name="Wu W.L."/>
            <person name="Chen Y.Y."/>
            <person name="Chang S.B."/>
            <person name="Sakamoto S."/>
            <person name="Ohme-Takagi M."/>
            <person name="Yagi M."/>
            <person name="Zeng S.J."/>
            <person name="Shen C.Y."/>
            <person name="Yeh C.M."/>
            <person name="Luo Y.B."/>
            <person name="Tsai W.C."/>
            <person name="Van de Peer Y."/>
            <person name="Liu Z.J."/>
        </authorList>
    </citation>
    <scope>NUCLEOTIDE SEQUENCE [LARGE SCALE GENOMIC DNA]</scope>
    <source>
        <strain evidence="3">cv. Shenzhen</strain>
        <tissue evidence="2">Stem</tissue>
    </source>
</reference>
<evidence type="ECO:0000313" key="3">
    <source>
        <dbReference type="Proteomes" id="UP000236161"/>
    </source>
</evidence>
<evidence type="ECO:0000313" key="2">
    <source>
        <dbReference type="EMBL" id="PKA53023.1"/>
    </source>
</evidence>
<accession>A0A2I0ABU4</accession>